<accession>A0A7L8G4P5</accession>
<dbReference type="Proteomes" id="UP000516513">
    <property type="component" value="Segment"/>
</dbReference>
<protein>
    <submittedName>
        <fullName evidence="2">Transmembrane-domain-containing SAR endolysin transglycosylase</fullName>
    </submittedName>
</protein>
<evidence type="ECO:0000313" key="2">
    <source>
        <dbReference type="EMBL" id="QOE32135.1"/>
    </source>
</evidence>
<proteinExistence type="predicted"/>
<keyword evidence="1" id="KW-0472">Membrane</keyword>
<dbReference type="EMBL" id="MT708546">
    <property type="protein sequence ID" value="QOE32135.1"/>
    <property type="molecule type" value="Genomic_DNA"/>
</dbReference>
<evidence type="ECO:0000256" key="1">
    <source>
        <dbReference type="SAM" id="Phobius"/>
    </source>
</evidence>
<gene>
    <name evidence="2" type="ORF">CPT_Paso_018</name>
</gene>
<dbReference type="InterPro" id="IPR023346">
    <property type="entry name" value="Lysozyme-like_dom_sf"/>
</dbReference>
<sequence>MDKTIPGSAGFLLNFISVPESNGDYDVYNSFKQGKLPKKLTKMTINEVLAINYKAIGAASSAAGRYQIIRATLRGLVTEIGLTGREKFDANMQDRLAYHLLRRRGYDAWAHGRIDHIEFGKRLAQEWASLPVLAGTKGSKGSNIKRGSSYYAGDGLNSHGVTADAFENALEDAFTKHERFFYEGKPAKVDKGLIATGVAVGTGAGAVVVENQNSLPDLDTAIKVGNYVQSALTSGSVVFAGIVLAAVAVGGYVWWKNKRG</sequence>
<evidence type="ECO:0000313" key="3">
    <source>
        <dbReference type="Proteomes" id="UP000516513"/>
    </source>
</evidence>
<feature type="transmembrane region" description="Helical" evidence="1">
    <location>
        <begin position="237"/>
        <end position="255"/>
    </location>
</feature>
<keyword evidence="1" id="KW-1133">Transmembrane helix</keyword>
<name>A0A7L8G4P5_9CAUD</name>
<keyword evidence="3" id="KW-1185">Reference proteome</keyword>
<dbReference type="Gene3D" id="1.10.530.10">
    <property type="match status" value="1"/>
</dbReference>
<dbReference type="SUPFAM" id="SSF53955">
    <property type="entry name" value="Lysozyme-like"/>
    <property type="match status" value="1"/>
</dbReference>
<reference evidence="2 3" key="1">
    <citation type="submission" date="2020-07" db="EMBL/GenBank/DDBJ databases">
        <title>Complete genome sequence of Rhizobium japonicum phage Paso.</title>
        <authorList>
            <person name="McBee D.B."/>
            <person name="Ravindran A."/>
            <person name="Newkirk H."/>
            <person name="Gonzalez C."/>
            <person name="Young R."/>
            <person name="Liu M."/>
        </authorList>
    </citation>
    <scope>NUCLEOTIDE SEQUENCE [LARGE SCALE GENOMIC DNA]</scope>
</reference>
<organism evidence="2 3">
    <name type="scientific">Rhizobium phage Paso</name>
    <dbReference type="NCBI Taxonomy" id="2767574"/>
    <lineage>
        <taxon>Viruses</taxon>
        <taxon>Duplodnaviria</taxon>
        <taxon>Heunggongvirae</taxon>
        <taxon>Uroviricota</taxon>
        <taxon>Caudoviricetes</taxon>
        <taxon>Autographivirales</taxon>
        <taxon>Dunnvirinae</taxon>
        <taxon>Pasovirus</taxon>
        <taxon>Pasovirus paso</taxon>
    </lineage>
</organism>
<keyword evidence="1 2" id="KW-0812">Transmembrane</keyword>